<proteinExistence type="predicted"/>
<dbReference type="EMBL" id="CP117466">
    <property type="protein sequence ID" value="WDA11390.1"/>
    <property type="molecule type" value="Genomic_DNA"/>
</dbReference>
<dbReference type="Proteomes" id="UP001216899">
    <property type="component" value="Chromosome"/>
</dbReference>
<organism evidence="1 2">
    <name type="scientific">Paracoccus marcusii</name>
    <dbReference type="NCBI Taxonomy" id="59779"/>
    <lineage>
        <taxon>Bacteria</taxon>
        <taxon>Pseudomonadati</taxon>
        <taxon>Pseudomonadota</taxon>
        <taxon>Alphaproteobacteria</taxon>
        <taxon>Rhodobacterales</taxon>
        <taxon>Paracoccaceae</taxon>
        <taxon>Paracoccus</taxon>
    </lineage>
</organism>
<name>A0ABY7UN85_9RHOB</name>
<sequence>MRVAFVCAIDEDSQGVELTVRIDGDNAYAHICLGHDDETDAIYNVFVHMPPYLPRPNGRDIHFSIVETVIEDGEELVYEYRDGQETRFLDATARRIALWCVVTATNALALQLQPDTIVMTTITENLPKKALDKYWTICRELRDVGYDGRRDSPFLGTQIWIMSRITDET</sequence>
<dbReference type="RefSeq" id="WP_273742646.1">
    <property type="nucleotide sequence ID" value="NZ_CP117466.1"/>
</dbReference>
<reference evidence="1 2" key="1">
    <citation type="submission" date="2023-02" db="EMBL/GenBank/DDBJ databases">
        <title>Whole genome sequenc of Paracoccus marcusii MBLB0836.</title>
        <authorList>
            <person name="Seo M.-J."/>
            <person name="Cho E.-S."/>
            <person name="Hwang C.Y."/>
        </authorList>
    </citation>
    <scope>NUCLEOTIDE SEQUENCE [LARGE SCALE GENOMIC DNA]</scope>
    <source>
        <strain evidence="1 2">MBLB0836</strain>
    </source>
</reference>
<evidence type="ECO:0000313" key="2">
    <source>
        <dbReference type="Proteomes" id="UP001216899"/>
    </source>
</evidence>
<protein>
    <submittedName>
        <fullName evidence="1">Uncharacterized protein</fullName>
    </submittedName>
</protein>
<evidence type="ECO:0000313" key="1">
    <source>
        <dbReference type="EMBL" id="WDA11390.1"/>
    </source>
</evidence>
<gene>
    <name evidence="1" type="ORF">PRL19_08660</name>
</gene>
<keyword evidence="2" id="KW-1185">Reference proteome</keyword>
<accession>A0ABY7UN85</accession>